<dbReference type="InterPro" id="IPR023750">
    <property type="entry name" value="RbsD-like_sf"/>
</dbReference>
<comment type="caution">
    <text evidence="4">The sequence shown here is derived from an EMBL/GenBank/DDBJ whole genome shotgun (WGS) entry which is preliminary data.</text>
</comment>
<reference evidence="5" key="1">
    <citation type="journal article" date="2019" name="Int. J. Syst. Evol. Microbiol.">
        <title>The Global Catalogue of Microorganisms (GCM) 10K type strain sequencing project: providing services to taxonomists for standard genome sequencing and annotation.</title>
        <authorList>
            <consortium name="The Broad Institute Genomics Platform"/>
            <consortium name="The Broad Institute Genome Sequencing Center for Infectious Disease"/>
            <person name="Wu L."/>
            <person name="Ma J."/>
        </authorList>
    </citation>
    <scope>NUCLEOTIDE SEQUENCE [LARGE SCALE GENOMIC DNA]</scope>
    <source>
        <strain evidence="5">CCUG 43304</strain>
    </source>
</reference>
<dbReference type="InterPro" id="IPR007721">
    <property type="entry name" value="RbsD_FucU"/>
</dbReference>
<dbReference type="Proteomes" id="UP001596306">
    <property type="component" value="Unassembled WGS sequence"/>
</dbReference>
<evidence type="ECO:0000313" key="4">
    <source>
        <dbReference type="EMBL" id="MFC6357306.1"/>
    </source>
</evidence>
<sequence>MLSGIHPILTGELLAHLDRMGHGDSLVIADANFPAYRLGRIVVEVSGMTAPAVLEAIRTVLPLDEYGGPAFGLMSSAGDDVAGVPAGVLLPVQQELLAFADAPDDRTEAIERFAFYEAAASAVLIVRTGESRAYGNAILRKGVVGAYRGPGAERG</sequence>
<comment type="catalytic activity">
    <reaction evidence="3">
        <text>alpha-L-fucose = beta-L-fucose</text>
        <dbReference type="Rhea" id="RHEA:25580"/>
        <dbReference type="ChEBI" id="CHEBI:42548"/>
        <dbReference type="ChEBI" id="CHEBI:42589"/>
        <dbReference type="EC" id="5.1.3.29"/>
    </reaction>
</comment>
<organism evidence="4 5">
    <name type="scientific">Luethyella okanaganae</name>
    <dbReference type="NCBI Taxonomy" id="69372"/>
    <lineage>
        <taxon>Bacteria</taxon>
        <taxon>Bacillati</taxon>
        <taxon>Actinomycetota</taxon>
        <taxon>Actinomycetes</taxon>
        <taxon>Micrococcales</taxon>
        <taxon>Microbacteriaceae</taxon>
        <taxon>Luethyella</taxon>
    </lineage>
</organism>
<dbReference type="InterPro" id="IPR050443">
    <property type="entry name" value="RbsD/FucU_mutarotase"/>
</dbReference>
<evidence type="ECO:0000256" key="2">
    <source>
        <dbReference type="ARBA" id="ARBA00023235"/>
    </source>
</evidence>
<accession>A0ABW1VGR9</accession>
<dbReference type="PANTHER" id="PTHR31690:SF4">
    <property type="entry name" value="FUCOSE MUTAROTASE"/>
    <property type="match status" value="1"/>
</dbReference>
<dbReference type="RefSeq" id="WP_386733005.1">
    <property type="nucleotide sequence ID" value="NZ_JBHSTP010000004.1"/>
</dbReference>
<keyword evidence="2" id="KW-0413">Isomerase</keyword>
<dbReference type="Pfam" id="PF05025">
    <property type="entry name" value="RbsD_FucU"/>
    <property type="match status" value="1"/>
</dbReference>
<protein>
    <submittedName>
        <fullName evidence="4">RbsD/FucU family protein</fullName>
    </submittedName>
</protein>
<dbReference type="PANTHER" id="PTHR31690">
    <property type="entry name" value="FUCOSE MUTAROTASE"/>
    <property type="match status" value="1"/>
</dbReference>
<dbReference type="Gene3D" id="3.40.1650.10">
    <property type="entry name" value="RbsD-like domain"/>
    <property type="match status" value="1"/>
</dbReference>
<proteinExistence type="predicted"/>
<evidence type="ECO:0000256" key="3">
    <source>
        <dbReference type="ARBA" id="ARBA00036324"/>
    </source>
</evidence>
<comment type="catalytic activity">
    <reaction evidence="1">
        <text>beta-D-ribopyranose = beta-D-ribofuranose</text>
        <dbReference type="Rhea" id="RHEA:25432"/>
        <dbReference type="ChEBI" id="CHEBI:27476"/>
        <dbReference type="ChEBI" id="CHEBI:47002"/>
        <dbReference type="EC" id="5.4.99.62"/>
    </reaction>
</comment>
<evidence type="ECO:0000313" key="5">
    <source>
        <dbReference type="Proteomes" id="UP001596306"/>
    </source>
</evidence>
<keyword evidence="5" id="KW-1185">Reference proteome</keyword>
<dbReference type="EMBL" id="JBHSTP010000004">
    <property type="protein sequence ID" value="MFC6357306.1"/>
    <property type="molecule type" value="Genomic_DNA"/>
</dbReference>
<gene>
    <name evidence="4" type="ORF">ACFQB0_14440</name>
</gene>
<name>A0ABW1VGR9_9MICO</name>
<dbReference type="SUPFAM" id="SSF102546">
    <property type="entry name" value="RbsD-like"/>
    <property type="match status" value="1"/>
</dbReference>
<evidence type="ECO:0000256" key="1">
    <source>
        <dbReference type="ARBA" id="ARBA00000223"/>
    </source>
</evidence>